<comment type="catalytic activity">
    <reaction evidence="8">
        <text>(7R,8S)-8-amino-7-(carboxyamino)nonanoate + ATP = (4R,5S)-dethiobiotin + ADP + phosphate + H(+)</text>
        <dbReference type="Rhea" id="RHEA:63684"/>
        <dbReference type="ChEBI" id="CHEBI:15378"/>
        <dbReference type="ChEBI" id="CHEBI:30616"/>
        <dbReference type="ChEBI" id="CHEBI:43474"/>
        <dbReference type="ChEBI" id="CHEBI:149470"/>
        <dbReference type="ChEBI" id="CHEBI:149473"/>
        <dbReference type="ChEBI" id="CHEBI:456216"/>
    </reaction>
</comment>
<accession>A0A366XRJ2</accession>
<name>A0A366XRJ2_9BACI</name>
<feature type="binding site" evidence="9">
    <location>
        <begin position="13"/>
        <end position="18"/>
    </location>
    <ligand>
        <name>ATP</name>
        <dbReference type="ChEBI" id="CHEBI:30616"/>
    </ligand>
</feature>
<keyword evidence="1 9" id="KW-0963">Cytoplasm</keyword>
<dbReference type="RefSeq" id="WP_113807353.1">
    <property type="nucleotide sequence ID" value="NZ_QOCW01000022.1"/>
</dbReference>
<keyword evidence="5 9" id="KW-0093">Biotin biosynthesis</keyword>
<keyword evidence="3 9" id="KW-0479">Metal-binding</keyword>
<dbReference type="HAMAP" id="MF_00336">
    <property type="entry name" value="BioD"/>
    <property type="match status" value="1"/>
</dbReference>
<gene>
    <name evidence="9" type="primary">bioD</name>
    <name evidence="10" type="ORF">DS031_17505</name>
</gene>
<dbReference type="NCBIfam" id="TIGR00347">
    <property type="entry name" value="bioD"/>
    <property type="match status" value="1"/>
</dbReference>
<keyword evidence="6 9" id="KW-0067">ATP-binding</keyword>
<comment type="catalytic activity">
    <reaction evidence="9">
        <text>(7R,8S)-7,8-diammoniononanoate + CO2 + ATP = (4R,5S)-dethiobiotin + ADP + phosphate + 3 H(+)</text>
        <dbReference type="Rhea" id="RHEA:15805"/>
        <dbReference type="ChEBI" id="CHEBI:15378"/>
        <dbReference type="ChEBI" id="CHEBI:16526"/>
        <dbReference type="ChEBI" id="CHEBI:30616"/>
        <dbReference type="ChEBI" id="CHEBI:43474"/>
        <dbReference type="ChEBI" id="CHEBI:149469"/>
        <dbReference type="ChEBI" id="CHEBI:149473"/>
        <dbReference type="ChEBI" id="CHEBI:456216"/>
        <dbReference type="EC" id="6.3.3.3"/>
    </reaction>
</comment>
<keyword evidence="2 9" id="KW-0436">Ligase</keyword>
<dbReference type="GO" id="GO:0000287">
    <property type="term" value="F:magnesium ion binding"/>
    <property type="evidence" value="ECO:0007669"/>
    <property type="project" value="UniProtKB-UniRule"/>
</dbReference>
<keyword evidence="7 9" id="KW-0460">Magnesium</keyword>
<feature type="active site" evidence="9">
    <location>
        <position position="38"/>
    </location>
</feature>
<evidence type="ECO:0000256" key="6">
    <source>
        <dbReference type="ARBA" id="ARBA00022840"/>
    </source>
</evidence>
<evidence type="ECO:0000256" key="2">
    <source>
        <dbReference type="ARBA" id="ARBA00022598"/>
    </source>
</evidence>
<comment type="subunit">
    <text evidence="9">Homodimer.</text>
</comment>
<evidence type="ECO:0000256" key="8">
    <source>
        <dbReference type="ARBA" id="ARBA00047386"/>
    </source>
</evidence>
<dbReference type="AlphaFoldDB" id="A0A366XRJ2"/>
<dbReference type="GO" id="GO:0005829">
    <property type="term" value="C:cytosol"/>
    <property type="evidence" value="ECO:0007669"/>
    <property type="project" value="TreeGrafter"/>
</dbReference>
<dbReference type="InterPro" id="IPR004472">
    <property type="entry name" value="DTB_synth_BioD"/>
</dbReference>
<proteinExistence type="inferred from homology"/>
<comment type="caution">
    <text evidence="10">The sequence shown here is derived from an EMBL/GenBank/DDBJ whole genome shotgun (WGS) entry which is preliminary data.</text>
</comment>
<dbReference type="InterPro" id="IPR027417">
    <property type="entry name" value="P-loop_NTPase"/>
</dbReference>
<dbReference type="GO" id="GO:0009102">
    <property type="term" value="P:biotin biosynthetic process"/>
    <property type="evidence" value="ECO:0007669"/>
    <property type="project" value="UniProtKB-UniRule"/>
</dbReference>
<comment type="subcellular location">
    <subcellularLocation>
        <location evidence="9">Cytoplasm</location>
    </subcellularLocation>
</comment>
<reference evidence="10 11" key="1">
    <citation type="submission" date="2018-07" db="EMBL/GenBank/DDBJ databases">
        <title>Lottiidibacillus patelloidae gen. nov., sp. nov., isolated from the intestinal tract of a marine limpet and the reclassification of B. taeanensis BH030017T, B. algicola KMM 3737T and B. hwajinpoensis SW-72T as genus Lottiidibacillus.</title>
        <authorList>
            <person name="Liu R."/>
            <person name="Huang Z."/>
        </authorList>
    </citation>
    <scope>NUCLEOTIDE SEQUENCE [LARGE SCALE GENOMIC DNA]</scope>
    <source>
        <strain evidence="10 11">BH030017</strain>
    </source>
</reference>
<dbReference type="Pfam" id="PF13500">
    <property type="entry name" value="AAA_26"/>
    <property type="match status" value="1"/>
</dbReference>
<sequence length="228" mass="24595">MGKGIFVTGTDTEIGKTFVTGGIAAALKESGHDVGVFKPMLSGTKREDPESDASYLKRMAEDANTLEEINPFQFDEPLAPYAAAKRAGKKVALDEVLAAWKKVKSRHDIFLVEGAGGLAVPLGKDYLVSDVAKAIGFPLLITARPSLGTVNHTLLTIDYAKRAGLRVLGVVINGLKEDEIGIAEETNPALIEQFSGVPVLGVLPWMENVSRKQTIAMIQERLDLTKFF</sequence>
<comment type="similarity">
    <text evidence="9">Belongs to the dethiobiotin synthetase family.</text>
</comment>
<dbReference type="GO" id="GO:0005524">
    <property type="term" value="F:ATP binding"/>
    <property type="evidence" value="ECO:0007669"/>
    <property type="project" value="UniProtKB-UniRule"/>
</dbReference>
<evidence type="ECO:0000313" key="11">
    <source>
        <dbReference type="Proteomes" id="UP000253314"/>
    </source>
</evidence>
<evidence type="ECO:0000256" key="1">
    <source>
        <dbReference type="ARBA" id="ARBA00022490"/>
    </source>
</evidence>
<organism evidence="10 11">
    <name type="scientific">Bacillus taeanensis</name>
    <dbReference type="NCBI Taxonomy" id="273032"/>
    <lineage>
        <taxon>Bacteria</taxon>
        <taxon>Bacillati</taxon>
        <taxon>Bacillota</taxon>
        <taxon>Bacilli</taxon>
        <taxon>Bacillales</taxon>
        <taxon>Bacillaceae</taxon>
        <taxon>Bacillus</taxon>
    </lineage>
</organism>
<comment type="cofactor">
    <cofactor evidence="9">
        <name>Mg(2+)</name>
        <dbReference type="ChEBI" id="CHEBI:18420"/>
    </cofactor>
</comment>
<dbReference type="OrthoDB" id="9802097at2"/>
<evidence type="ECO:0000256" key="5">
    <source>
        <dbReference type="ARBA" id="ARBA00022756"/>
    </source>
</evidence>
<protein>
    <recommendedName>
        <fullName evidence="9">ATP-dependent dethiobiotin synthetase BioD</fullName>
        <ecNumber evidence="9">6.3.3.3</ecNumber>
    </recommendedName>
    <alternativeName>
        <fullName evidence="9">DTB synthetase</fullName>
        <shortName evidence="9">DTBS</shortName>
    </alternativeName>
    <alternativeName>
        <fullName evidence="9">Dethiobiotin synthase</fullName>
    </alternativeName>
</protein>
<dbReference type="Gene3D" id="3.40.50.300">
    <property type="entry name" value="P-loop containing nucleotide triphosphate hydrolases"/>
    <property type="match status" value="1"/>
</dbReference>
<comment type="pathway">
    <text evidence="9">Cofactor biosynthesis; biotin biosynthesis; biotin from 7,8-diaminononanoate: step 1/2.</text>
</comment>
<dbReference type="UniPathway" id="UPA00078">
    <property type="reaction ID" value="UER00161"/>
</dbReference>
<dbReference type="CDD" id="cd03109">
    <property type="entry name" value="DTBS"/>
    <property type="match status" value="1"/>
</dbReference>
<comment type="caution">
    <text evidence="9">Lacks conserved residue(s) required for the propagation of feature annotation.</text>
</comment>
<feature type="binding site" evidence="9">
    <location>
        <position position="52"/>
    </location>
    <ligand>
        <name>Mg(2+)</name>
        <dbReference type="ChEBI" id="CHEBI:18420"/>
    </ligand>
</feature>
<dbReference type="PANTHER" id="PTHR43210">
    <property type="entry name" value="DETHIOBIOTIN SYNTHETASE"/>
    <property type="match status" value="1"/>
</dbReference>
<keyword evidence="4 9" id="KW-0547">Nucleotide-binding</keyword>
<dbReference type="EC" id="6.3.3.3" evidence="9"/>
<feature type="binding site" evidence="9">
    <location>
        <position position="42"/>
    </location>
    <ligand>
        <name>substrate</name>
    </ligand>
</feature>
<evidence type="ECO:0000313" key="10">
    <source>
        <dbReference type="EMBL" id="RBW68316.1"/>
    </source>
</evidence>
<evidence type="ECO:0000256" key="4">
    <source>
        <dbReference type="ARBA" id="ARBA00022741"/>
    </source>
</evidence>
<feature type="binding site" evidence="9">
    <location>
        <position position="17"/>
    </location>
    <ligand>
        <name>Mg(2+)</name>
        <dbReference type="ChEBI" id="CHEBI:18420"/>
    </ligand>
</feature>
<dbReference type="GO" id="GO:0004141">
    <property type="term" value="F:dethiobiotin synthase activity"/>
    <property type="evidence" value="ECO:0007669"/>
    <property type="project" value="UniProtKB-UniRule"/>
</dbReference>
<evidence type="ECO:0000256" key="3">
    <source>
        <dbReference type="ARBA" id="ARBA00022723"/>
    </source>
</evidence>
<feature type="binding site" evidence="9">
    <location>
        <begin position="113"/>
        <end position="116"/>
    </location>
    <ligand>
        <name>ATP</name>
        <dbReference type="ChEBI" id="CHEBI:30616"/>
    </ligand>
</feature>
<evidence type="ECO:0000256" key="7">
    <source>
        <dbReference type="ARBA" id="ARBA00022842"/>
    </source>
</evidence>
<dbReference type="EMBL" id="QOCW01000022">
    <property type="protein sequence ID" value="RBW68316.1"/>
    <property type="molecule type" value="Genomic_DNA"/>
</dbReference>
<feature type="binding site" evidence="9">
    <location>
        <position position="113"/>
    </location>
    <ligand>
        <name>Mg(2+)</name>
        <dbReference type="ChEBI" id="CHEBI:18420"/>
    </ligand>
</feature>
<dbReference type="Proteomes" id="UP000253314">
    <property type="component" value="Unassembled WGS sequence"/>
</dbReference>
<comment type="function">
    <text evidence="9">Catalyzes a mechanistically unusual reaction, the ATP-dependent insertion of CO2 between the N7 and N8 nitrogen atoms of 7,8-diaminopelargonic acid (DAPA, also called 7,8-diammoniononanoate) to form a ureido ring.</text>
</comment>
<feature type="binding site" evidence="9">
    <location>
        <position position="52"/>
    </location>
    <ligand>
        <name>ATP</name>
        <dbReference type="ChEBI" id="CHEBI:30616"/>
    </ligand>
</feature>
<dbReference type="SUPFAM" id="SSF52540">
    <property type="entry name" value="P-loop containing nucleoside triphosphate hydrolases"/>
    <property type="match status" value="1"/>
</dbReference>
<dbReference type="PIRSF" id="PIRSF006755">
    <property type="entry name" value="DTB_synth"/>
    <property type="match status" value="1"/>
</dbReference>
<keyword evidence="11" id="KW-1185">Reference proteome</keyword>
<dbReference type="PANTHER" id="PTHR43210:SF2">
    <property type="entry name" value="ATP-DEPENDENT DETHIOBIOTIN SYNTHETASE BIOD 2"/>
    <property type="match status" value="1"/>
</dbReference>
<evidence type="ECO:0000256" key="9">
    <source>
        <dbReference type="HAMAP-Rule" id="MF_00336"/>
    </source>
</evidence>